<name>E4TUS9_MARTH</name>
<dbReference type="OrthoDB" id="9811823at2"/>
<evidence type="ECO:0000256" key="3">
    <source>
        <dbReference type="ARBA" id="ARBA00023235"/>
    </source>
</evidence>
<dbReference type="InterPro" id="IPR020103">
    <property type="entry name" value="PsdUridine_synth_cat_dom_sf"/>
</dbReference>
<evidence type="ECO:0000256" key="5">
    <source>
        <dbReference type="PIRSR" id="PIRSR001430-1"/>
    </source>
</evidence>
<dbReference type="EMBL" id="CP002349">
    <property type="protein sequence ID" value="ADR20057.1"/>
    <property type="molecule type" value="Genomic_DNA"/>
</dbReference>
<feature type="active site" description="Nucleophile" evidence="4 5">
    <location>
        <position position="58"/>
    </location>
</feature>
<dbReference type="SUPFAM" id="SSF55120">
    <property type="entry name" value="Pseudouridine synthase"/>
    <property type="match status" value="1"/>
</dbReference>
<evidence type="ECO:0000259" key="9">
    <source>
        <dbReference type="Pfam" id="PF10105"/>
    </source>
</evidence>
<reference evidence="10 11" key="1">
    <citation type="journal article" date="2011" name="Stand. Genomic Sci.">
        <title>Complete genome sequence of Marivirga tractuosa type strain (H-43).</title>
        <authorList>
            <person name="Pagani I."/>
            <person name="Chertkov O."/>
            <person name="Lapidus A."/>
            <person name="Lucas S."/>
            <person name="Del Rio T.G."/>
            <person name="Tice H."/>
            <person name="Copeland A."/>
            <person name="Cheng J.F."/>
            <person name="Nolan M."/>
            <person name="Saunders E."/>
            <person name="Pitluck S."/>
            <person name="Held B."/>
            <person name="Goodwin L."/>
            <person name="Liolios K."/>
            <person name="Ovchinikova G."/>
            <person name="Ivanova N."/>
            <person name="Mavromatis K."/>
            <person name="Pati A."/>
            <person name="Chen A."/>
            <person name="Palaniappan K."/>
            <person name="Land M."/>
            <person name="Hauser L."/>
            <person name="Jeffries C.D."/>
            <person name="Detter J.C."/>
            <person name="Han C."/>
            <person name="Tapia R."/>
            <person name="Ngatchou-Djao O.D."/>
            <person name="Rohde M."/>
            <person name="Goker M."/>
            <person name="Spring S."/>
            <person name="Sikorski J."/>
            <person name="Woyke T."/>
            <person name="Bristow J."/>
            <person name="Eisen J.A."/>
            <person name="Markowitz V."/>
            <person name="Hugenholtz P."/>
            <person name="Klenk H.P."/>
            <person name="Kyrpides N.C."/>
        </authorList>
    </citation>
    <scope>NUCLEOTIDE SEQUENCE [LARGE SCALE GENOMIC DNA]</scope>
    <source>
        <strain evidence="11">ATCC 23168 / DSM 4126 / NBRC 15989 / NCIMB 1408 / VKM B-1430 / H-43</strain>
    </source>
</reference>
<organism evidence="10 11">
    <name type="scientific">Marivirga tractuosa (strain ATCC 23168 / DSM 4126 / NBRC 15989 / NCIMB 1408 / VKM B-1430 / H-43)</name>
    <name type="common">Microscilla tractuosa</name>
    <name type="synonym">Flexibacter tractuosus</name>
    <dbReference type="NCBI Taxonomy" id="643867"/>
    <lineage>
        <taxon>Bacteria</taxon>
        <taxon>Pseudomonadati</taxon>
        <taxon>Bacteroidota</taxon>
        <taxon>Cytophagia</taxon>
        <taxon>Cytophagales</taxon>
        <taxon>Marivirgaceae</taxon>
        <taxon>Marivirga</taxon>
    </lineage>
</organism>
<dbReference type="HOGENOM" id="CLU_014673_0_1_10"/>
<evidence type="ECO:0000259" key="8">
    <source>
        <dbReference type="Pfam" id="PF01416"/>
    </source>
</evidence>
<dbReference type="PIRSF" id="PIRSF001430">
    <property type="entry name" value="tRNA_psdUrid_synth"/>
    <property type="match status" value="1"/>
</dbReference>
<keyword evidence="3 4" id="KW-0413">Isomerase</keyword>
<keyword evidence="11" id="KW-1185">Reference proteome</keyword>
<dbReference type="AlphaFoldDB" id="E4TUS9"/>
<keyword evidence="2 4" id="KW-0819">tRNA processing</keyword>
<dbReference type="InterPro" id="IPR020095">
    <property type="entry name" value="PsdUridine_synth_TruA_C"/>
</dbReference>
<comment type="catalytic activity">
    <reaction evidence="4 7">
        <text>uridine(38/39/40) in tRNA = pseudouridine(38/39/40) in tRNA</text>
        <dbReference type="Rhea" id="RHEA:22376"/>
        <dbReference type="Rhea" id="RHEA-COMP:10085"/>
        <dbReference type="Rhea" id="RHEA-COMP:10087"/>
        <dbReference type="ChEBI" id="CHEBI:65314"/>
        <dbReference type="ChEBI" id="CHEBI:65315"/>
        <dbReference type="EC" id="5.4.99.12"/>
    </reaction>
</comment>
<feature type="domain" description="Pseudouridine synthase I TruA alpha/beta" evidence="8">
    <location>
        <begin position="149"/>
        <end position="259"/>
    </location>
</feature>
<dbReference type="Gene3D" id="3.30.70.660">
    <property type="entry name" value="Pseudouridine synthase I, catalytic domain, C-terminal subdomain"/>
    <property type="match status" value="1"/>
</dbReference>
<comment type="function">
    <text evidence="4">Formation of pseudouridine at positions 38, 39 and 40 in the anticodon stem and loop of transfer RNAs.</text>
</comment>
<dbReference type="KEGG" id="mtt:Ftrac_0040"/>
<dbReference type="InterPro" id="IPR001406">
    <property type="entry name" value="PsdUridine_synth_TruA"/>
</dbReference>
<dbReference type="GO" id="GO:0031119">
    <property type="term" value="P:tRNA pseudouridine synthesis"/>
    <property type="evidence" value="ECO:0007669"/>
    <property type="project" value="UniProtKB-UniRule"/>
</dbReference>
<dbReference type="RefSeq" id="WP_013452208.1">
    <property type="nucleotide sequence ID" value="NC_014759.1"/>
</dbReference>
<dbReference type="InterPro" id="IPR020094">
    <property type="entry name" value="TruA/RsuA/RluB/E/F_N"/>
</dbReference>
<protein>
    <recommendedName>
        <fullName evidence="4">tRNA pseudouridine synthase A</fullName>
        <ecNumber evidence="4">5.4.99.12</ecNumber>
    </recommendedName>
    <alternativeName>
        <fullName evidence="4">tRNA pseudouridine(38-40) synthase</fullName>
    </alternativeName>
    <alternativeName>
        <fullName evidence="4">tRNA pseudouridylate synthase I</fullName>
    </alternativeName>
    <alternativeName>
        <fullName evidence="4">tRNA-uridine isomerase I</fullName>
    </alternativeName>
</protein>
<evidence type="ECO:0000313" key="10">
    <source>
        <dbReference type="EMBL" id="ADR20057.1"/>
    </source>
</evidence>
<evidence type="ECO:0000256" key="4">
    <source>
        <dbReference type="HAMAP-Rule" id="MF_00171"/>
    </source>
</evidence>
<dbReference type="PANTHER" id="PTHR11142">
    <property type="entry name" value="PSEUDOURIDYLATE SYNTHASE"/>
    <property type="match status" value="1"/>
</dbReference>
<dbReference type="InterPro" id="IPR020097">
    <property type="entry name" value="PsdUridine_synth_TruA_a/b_dom"/>
</dbReference>
<evidence type="ECO:0000313" key="11">
    <source>
        <dbReference type="Proteomes" id="UP000008720"/>
    </source>
</evidence>
<dbReference type="Gene3D" id="3.30.70.580">
    <property type="entry name" value="Pseudouridine synthase I, catalytic domain, N-terminal subdomain"/>
    <property type="match status" value="1"/>
</dbReference>
<comment type="similarity">
    <text evidence="1 4 7">Belongs to the tRNA pseudouridine synthase TruA family.</text>
</comment>
<comment type="subunit">
    <text evidence="4">Homodimer.</text>
</comment>
<gene>
    <name evidence="4" type="primary">truA</name>
    <name evidence="10" type="ordered locus">Ftrac_0040</name>
</gene>
<evidence type="ECO:0000256" key="2">
    <source>
        <dbReference type="ARBA" id="ARBA00022694"/>
    </source>
</evidence>
<dbReference type="STRING" id="643867.Ftrac_0040"/>
<accession>E4TUS9</accession>
<dbReference type="HAMAP" id="MF_00171">
    <property type="entry name" value="TruA"/>
    <property type="match status" value="1"/>
</dbReference>
<proteinExistence type="inferred from homology"/>
<dbReference type="Pfam" id="PF01416">
    <property type="entry name" value="PseudoU_synth_1"/>
    <property type="match status" value="1"/>
</dbReference>
<dbReference type="EC" id="5.4.99.12" evidence="4"/>
<evidence type="ECO:0000256" key="1">
    <source>
        <dbReference type="ARBA" id="ARBA00009375"/>
    </source>
</evidence>
<dbReference type="NCBIfam" id="TIGR00071">
    <property type="entry name" value="hisT_truA"/>
    <property type="match status" value="1"/>
</dbReference>
<sequence length="261" mass="30159">MASRFNHFYLVEIQYLGFRYHGWQFQHGLKTLQGMLEKTLNFLFQGEKFKILGAGRTDAMVSAESAYFELFTNQALDLESFARELNENLPADINVLNVEIVDSKFNIIQDVRLKTYQYYFASVNKKYPFAAPLMNCIHHSLDISKMKEAARLFEGENDFRHFMVGDAENKSIVREIKESRIEENTALRASFFPEKSYVFIVKGKGFMRYQVRMMMGALIRIGRNEISLQDLEHALQGNPPNFTKLNAAASGLMVKEVEFKS</sequence>
<feature type="binding site" evidence="4 6">
    <location>
        <position position="116"/>
    </location>
    <ligand>
        <name>substrate</name>
    </ligand>
</feature>
<dbReference type="eggNOG" id="COG0101">
    <property type="taxonomic scope" value="Bacteria"/>
</dbReference>
<evidence type="ECO:0000256" key="6">
    <source>
        <dbReference type="PIRSR" id="PIRSR001430-2"/>
    </source>
</evidence>
<dbReference type="GO" id="GO:0160147">
    <property type="term" value="F:tRNA pseudouridine(38-40) synthase activity"/>
    <property type="evidence" value="ECO:0007669"/>
    <property type="project" value="UniProtKB-EC"/>
</dbReference>
<dbReference type="GO" id="GO:0003723">
    <property type="term" value="F:RNA binding"/>
    <property type="evidence" value="ECO:0007669"/>
    <property type="project" value="InterPro"/>
</dbReference>
<dbReference type="Proteomes" id="UP000008720">
    <property type="component" value="Chromosome"/>
</dbReference>
<feature type="domain" description="DUF2344" evidence="9">
    <location>
        <begin position="62"/>
        <end position="124"/>
    </location>
</feature>
<dbReference type="PANTHER" id="PTHR11142:SF0">
    <property type="entry name" value="TRNA PSEUDOURIDINE SYNTHASE-LIKE 1"/>
    <property type="match status" value="1"/>
</dbReference>
<dbReference type="InterPro" id="IPR018768">
    <property type="entry name" value="DUF2344"/>
</dbReference>
<evidence type="ECO:0000256" key="7">
    <source>
        <dbReference type="RuleBase" id="RU003792"/>
    </source>
</evidence>
<comment type="caution">
    <text evidence="4">Lacks conserved residue(s) required for the propagation of feature annotation.</text>
</comment>
<dbReference type="Pfam" id="PF10105">
    <property type="entry name" value="DUF2344"/>
    <property type="match status" value="1"/>
</dbReference>